<evidence type="ECO:0000256" key="3">
    <source>
        <dbReference type="ARBA" id="ARBA00022738"/>
    </source>
</evidence>
<keyword evidence="2" id="KW-0042">Antenna complex</keyword>
<evidence type="ECO:0008006" key="7">
    <source>
        <dbReference type="Google" id="ProtNLM"/>
    </source>
</evidence>
<reference evidence="5 6" key="1">
    <citation type="journal article" date="2019" name="Genome Biol. Evol.">
        <title>Day and night: Metabolic profiles and evolutionary relationships of six axenic non-marine cyanobacteria.</title>
        <authorList>
            <person name="Will S.E."/>
            <person name="Henke P."/>
            <person name="Boedeker C."/>
            <person name="Huang S."/>
            <person name="Brinkmann H."/>
            <person name="Rohde M."/>
            <person name="Jarek M."/>
            <person name="Friedl T."/>
            <person name="Seufert S."/>
            <person name="Schumacher M."/>
            <person name="Overmann J."/>
            <person name="Neumann-Schaal M."/>
            <person name="Petersen J."/>
        </authorList>
    </citation>
    <scope>NUCLEOTIDE SEQUENCE [LARGE SCALE GENOMIC DNA]</scope>
    <source>
        <strain evidence="5 6">SAG 1403-4b</strain>
    </source>
</reference>
<dbReference type="InterPro" id="IPR004830">
    <property type="entry name" value="LRR_variant"/>
</dbReference>
<gene>
    <name evidence="5" type="ORF">DSM107003_33480</name>
</gene>
<dbReference type="SUPFAM" id="SSF48371">
    <property type="entry name" value="ARM repeat"/>
    <property type="match status" value="5"/>
</dbReference>
<dbReference type="GO" id="GO:0016829">
    <property type="term" value="F:lyase activity"/>
    <property type="evidence" value="ECO:0007669"/>
    <property type="project" value="UniProtKB-KW"/>
</dbReference>
<organism evidence="5 6">
    <name type="scientific">Trichormus variabilis SAG 1403-4b</name>
    <dbReference type="NCBI Taxonomy" id="447716"/>
    <lineage>
        <taxon>Bacteria</taxon>
        <taxon>Bacillati</taxon>
        <taxon>Cyanobacteriota</taxon>
        <taxon>Cyanophyceae</taxon>
        <taxon>Nostocales</taxon>
        <taxon>Nostocaceae</taxon>
        <taxon>Trichormus</taxon>
    </lineage>
</organism>
<dbReference type="EMBL" id="RSCM01000011">
    <property type="protein sequence ID" value="RUS95148.1"/>
    <property type="molecule type" value="Genomic_DNA"/>
</dbReference>
<dbReference type="GO" id="GO:0030089">
    <property type="term" value="C:phycobilisome"/>
    <property type="evidence" value="ECO:0007669"/>
    <property type="project" value="UniProtKB-KW"/>
</dbReference>
<protein>
    <recommendedName>
        <fullName evidence="7">Leucine rich repeat variant</fullName>
    </recommendedName>
</protein>
<dbReference type="Pfam" id="PF01816">
    <property type="entry name" value="LRV"/>
    <property type="match status" value="1"/>
</dbReference>
<keyword evidence="4" id="KW-0456">Lyase</keyword>
<accession>A0A433UMT2</accession>
<comment type="similarity">
    <text evidence="1">Belongs to the CpcE/RpcE/PecE family.</text>
</comment>
<sequence>MELLRSLTISDLKPFLAEPTQLNTQSIALQLAVASYSPTPRPLLEVLVNSPYAPVSEAAQLHINWAGEISENGQNAVEEVLKSRYIGQNDKLAVELLKIAPVPPSFLSEWVPNRYLIQALSNPYLPLRYHLQLLERLAKEPSLEPRLQVAEDPQTPLALLESLAGDLELAIRLAVQYNPGCPPELVRLVQGQHEIARDCDTDAEQLANLAQSRWDCIRLAVAKNPSTSQETLLALATDKVFKIRLAVAKNSVTSAQVLAVLAESDQEIQAVVAAHNNATEEILHRLFATQQGIIKNRSYLPVSILERVFNQVRTSNNHRDFFFRQPNTPTWILERFADVDVEAIRQEMAALRPPEPELVEKWTAEALDFLVNIAKHPQVSEEMLEKFAQYPNENVRLAARRKPESNIDLIIQQRLTPGEILEKIVDRADNQQKKEIAKHPNVSSNTLEKLAEDSSSRVKLAVAQSFSISTTLRETLLEELATDEFKTVRAAVAGWSKTPLHLIQQIGLDTLSKSEPDILVCAALIGNIKTPIDLKSKIIEHFNLLNLDYDRDLELCIALKINEDIPIMQEYQRRDFFYKINSRDIDTIAGGLYSPIYLLEQIAALGTQNAHLAKNPATPPEILVQLARQPVEKTINNVKPAKPVKPVVVRQIVLNNPSLPTLERYRLLVVLEQEHEIAEANQLLANRPNTPYALAQILETGDQNAKIIAASSKKTPIPILEQLAEDSDATIRQVVSQNPNLPLPILLNLTQDENVNVRLNLVRHRSNQIEILERLAQDESDWVRAEIAGNKNTPVEILTQLAQDSSKSVCEKLTGNQNTPVEVLEFLGVEKKVANAYNRKTPGNALAALVEDTLKRDSRTQEKVFEYLLRNLEGSQMPASTLEKLATNTTSWIRSNVAHHRNTPLSALEKMIDDTYEPVLWGIARNPNSSPQLLERLLNKDDEEVAGAMVERNEIPVNLMERLLENKSHYVREVIALSHNLPPELMAKIIATESEEPVLISLARNPNLTPELLTQFIQHSNANVRIVLVRHSNLTAAHWQQLAQDRALPVREAVAASANVPAQVLELLSRDEKVEVRLKVATNSRTPATALVALRRDEDLTIRTAVATNPNLPSAQLEQLAQDEKVEVRRAVAKNPHTPAVVSVSLEDLVSNPTVRQTQTSPTLRGLSRIYNPQTDDLATVLSEYVESDVPFVRLVALLHPLTPAQVLQQGAQSASWLERYAVADNPATPTEIKQQLTEDSNQIVRAVAIASLS</sequence>
<comment type="caution">
    <text evidence="5">The sequence shown here is derived from an EMBL/GenBank/DDBJ whole genome shotgun (WGS) entry which is preliminary data.</text>
</comment>
<evidence type="ECO:0000313" key="6">
    <source>
        <dbReference type="Proteomes" id="UP000276103"/>
    </source>
</evidence>
<keyword evidence="6" id="KW-1185">Reference proteome</keyword>
<dbReference type="AlphaFoldDB" id="A0A433UMT2"/>
<dbReference type="Proteomes" id="UP000276103">
    <property type="component" value="Unassembled WGS sequence"/>
</dbReference>
<keyword evidence="3" id="KW-0605">Phycobilisome</keyword>
<proteinExistence type="inferred from homology"/>
<dbReference type="InterPro" id="IPR011989">
    <property type="entry name" value="ARM-like"/>
</dbReference>
<name>A0A433UMT2_ANAVA</name>
<dbReference type="InterPro" id="IPR016024">
    <property type="entry name" value="ARM-type_fold"/>
</dbReference>
<dbReference type="Gene3D" id="1.25.10.10">
    <property type="entry name" value="Leucine-rich Repeat Variant"/>
    <property type="match status" value="4"/>
</dbReference>
<evidence type="ECO:0000313" key="5">
    <source>
        <dbReference type="EMBL" id="RUS95148.1"/>
    </source>
</evidence>
<evidence type="ECO:0000256" key="4">
    <source>
        <dbReference type="ARBA" id="ARBA00023239"/>
    </source>
</evidence>
<evidence type="ECO:0000256" key="1">
    <source>
        <dbReference type="ARBA" id="ARBA00009299"/>
    </source>
</evidence>
<evidence type="ECO:0000256" key="2">
    <source>
        <dbReference type="ARBA" id="ARBA00022549"/>
    </source>
</evidence>